<dbReference type="SUPFAM" id="SSF51735">
    <property type="entry name" value="NAD(P)-binding Rossmann-fold domains"/>
    <property type="match status" value="1"/>
</dbReference>
<dbReference type="EMBL" id="JAPDRK010000003">
    <property type="protein sequence ID" value="KAJ9614093.1"/>
    <property type="molecule type" value="Genomic_DNA"/>
</dbReference>
<dbReference type="Gene3D" id="3.40.50.720">
    <property type="entry name" value="NAD(P)-binding Rossmann-like Domain"/>
    <property type="match status" value="1"/>
</dbReference>
<evidence type="ECO:0000256" key="3">
    <source>
        <dbReference type="ARBA" id="ARBA00023002"/>
    </source>
</evidence>
<dbReference type="PRINTS" id="PR00081">
    <property type="entry name" value="GDHRDH"/>
</dbReference>
<evidence type="ECO:0000256" key="2">
    <source>
        <dbReference type="ARBA" id="ARBA00022857"/>
    </source>
</evidence>
<dbReference type="PROSITE" id="PS00061">
    <property type="entry name" value="ADH_SHORT"/>
    <property type="match status" value="1"/>
</dbReference>
<accession>A0AA39CNB6</accession>
<keyword evidence="3" id="KW-0560">Oxidoreductase</keyword>
<dbReference type="InterPro" id="IPR002347">
    <property type="entry name" value="SDR_fam"/>
</dbReference>
<evidence type="ECO:0000313" key="4">
    <source>
        <dbReference type="EMBL" id="KAJ9614093.1"/>
    </source>
</evidence>
<keyword evidence="5" id="KW-1185">Reference proteome</keyword>
<dbReference type="InterPro" id="IPR020904">
    <property type="entry name" value="Sc_DH/Rdtase_CS"/>
</dbReference>
<proteinExistence type="inferred from homology"/>
<dbReference type="Proteomes" id="UP001172673">
    <property type="component" value="Unassembled WGS sequence"/>
</dbReference>
<gene>
    <name evidence="4" type="ORF">H2200_002229</name>
</gene>
<sequence>MSEITLPNLKPQGQKIVLVTGAASGIGLATAQLFAQQGAKVILVDLSTSKLKAAADKIGHDCDFRACDVSSWEQQVSLFDWVVRTHGAPEVVCLNAGIDPEIETWISDTAKQQVDSNYLADDFEELDDPAGGQRQLKPPPKSILDVNYYGVLYGTKLAVHHFKTGTPGRIVVTGSAASHIAFPDHDMYNASKHALIGLVRSTSQRQSLKERNISISMVAPWLTRTGITANLSAELIARVAGEQEASQPEDVARGIAYLGTAEDANEVNGKCLWVRGQRYIEIEKAYTQWLGGMMAI</sequence>
<comment type="caution">
    <text evidence="4">The sequence shown here is derived from an EMBL/GenBank/DDBJ whole genome shotgun (WGS) entry which is preliminary data.</text>
</comment>
<dbReference type="PANTHER" id="PTHR43180">
    <property type="entry name" value="3-OXOACYL-(ACYL-CARRIER-PROTEIN) REDUCTASE (AFU_ORTHOLOGUE AFUA_6G11210)"/>
    <property type="match status" value="1"/>
</dbReference>
<reference evidence="4" key="1">
    <citation type="submission" date="2022-10" db="EMBL/GenBank/DDBJ databases">
        <title>Culturing micro-colonial fungi from biological soil crusts in the Mojave desert and describing Neophaeococcomyces mojavensis, and introducing the new genera and species Taxawa tesnikishii.</title>
        <authorList>
            <person name="Kurbessoian T."/>
            <person name="Stajich J.E."/>
        </authorList>
    </citation>
    <scope>NUCLEOTIDE SEQUENCE</scope>
    <source>
        <strain evidence="4">TK_41</strain>
    </source>
</reference>
<evidence type="ECO:0000313" key="5">
    <source>
        <dbReference type="Proteomes" id="UP001172673"/>
    </source>
</evidence>
<dbReference type="GO" id="GO:0016491">
    <property type="term" value="F:oxidoreductase activity"/>
    <property type="evidence" value="ECO:0007669"/>
    <property type="project" value="UniProtKB-KW"/>
</dbReference>
<name>A0AA39CNB6_9EURO</name>
<dbReference type="Pfam" id="PF00106">
    <property type="entry name" value="adh_short"/>
    <property type="match status" value="1"/>
</dbReference>
<comment type="similarity">
    <text evidence="1">Belongs to the short-chain dehydrogenases/reductases (SDR) family.</text>
</comment>
<dbReference type="InterPro" id="IPR036291">
    <property type="entry name" value="NAD(P)-bd_dom_sf"/>
</dbReference>
<keyword evidence="2" id="KW-0521">NADP</keyword>
<dbReference type="PANTHER" id="PTHR43180:SF33">
    <property type="entry name" value="15-HYDROXYPROSTAGLANDIN DEHYDROGENASE [NAD(+)]-LIKE"/>
    <property type="match status" value="1"/>
</dbReference>
<dbReference type="AlphaFoldDB" id="A0AA39CNB6"/>
<evidence type="ECO:0000256" key="1">
    <source>
        <dbReference type="ARBA" id="ARBA00006484"/>
    </source>
</evidence>
<organism evidence="4 5">
    <name type="scientific">Cladophialophora chaetospira</name>
    <dbReference type="NCBI Taxonomy" id="386627"/>
    <lineage>
        <taxon>Eukaryota</taxon>
        <taxon>Fungi</taxon>
        <taxon>Dikarya</taxon>
        <taxon>Ascomycota</taxon>
        <taxon>Pezizomycotina</taxon>
        <taxon>Eurotiomycetes</taxon>
        <taxon>Chaetothyriomycetidae</taxon>
        <taxon>Chaetothyriales</taxon>
        <taxon>Herpotrichiellaceae</taxon>
        <taxon>Cladophialophora</taxon>
    </lineage>
</organism>
<protein>
    <submittedName>
        <fullName evidence="4">Uncharacterized protein</fullName>
    </submittedName>
</protein>